<gene>
    <name evidence="4" type="ORF">NELON_10810</name>
</gene>
<organism evidence="4 5">
    <name type="scientific">Neisseria elongata subsp. glycolytica ATCC 29315</name>
    <dbReference type="NCBI Taxonomy" id="546263"/>
    <lineage>
        <taxon>Bacteria</taxon>
        <taxon>Pseudomonadati</taxon>
        <taxon>Pseudomonadota</taxon>
        <taxon>Betaproteobacteria</taxon>
        <taxon>Neisseriales</taxon>
        <taxon>Neisseriaceae</taxon>
        <taxon>Neisseria</taxon>
    </lineage>
</organism>
<dbReference type="Pfam" id="PF00561">
    <property type="entry name" value="Abhydrolase_1"/>
    <property type="match status" value="1"/>
</dbReference>
<evidence type="ECO:0000256" key="2">
    <source>
        <dbReference type="PIRSR" id="PIRSR005211-1"/>
    </source>
</evidence>
<evidence type="ECO:0000259" key="3">
    <source>
        <dbReference type="Pfam" id="PF00561"/>
    </source>
</evidence>
<dbReference type="PANTHER" id="PTHR10794">
    <property type="entry name" value="ABHYDROLASE DOMAIN-CONTAINING PROTEIN"/>
    <property type="match status" value="1"/>
</dbReference>
<dbReference type="GO" id="GO:0047372">
    <property type="term" value="F:monoacylglycerol lipase activity"/>
    <property type="evidence" value="ECO:0007669"/>
    <property type="project" value="TreeGrafter"/>
</dbReference>
<evidence type="ECO:0000256" key="1">
    <source>
        <dbReference type="ARBA" id="ARBA00010884"/>
    </source>
</evidence>
<dbReference type="InterPro" id="IPR050960">
    <property type="entry name" value="AB_hydrolase_4_sf"/>
</dbReference>
<feature type="active site" description="Charge relay system" evidence="2">
    <location>
        <position position="288"/>
    </location>
</feature>
<dbReference type="InterPro" id="IPR000073">
    <property type="entry name" value="AB_hydrolase_1"/>
</dbReference>
<dbReference type="GO" id="GO:0034338">
    <property type="term" value="F:short-chain carboxylesterase activity"/>
    <property type="evidence" value="ECO:0007669"/>
    <property type="project" value="TreeGrafter"/>
</dbReference>
<comment type="similarity">
    <text evidence="1">Belongs to the AB hydrolase superfamily. AB hydrolase 4 family.</text>
</comment>
<accession>A0A0B5CJY4</accession>
<feature type="domain" description="AB hydrolase-1" evidence="3">
    <location>
        <begin position="66"/>
        <end position="154"/>
    </location>
</feature>
<reference evidence="4 5" key="2">
    <citation type="journal article" date="2015" name="PLoS Genet.">
        <title>Common Cell Shape Evolution of Two Nasopharyngeal Pathogens.</title>
        <authorList>
            <person name="Veyrier F.J."/>
            <person name="Biais N."/>
            <person name="Morales P."/>
            <person name="Belkacem N."/>
            <person name="Guilhen C."/>
            <person name="Ranjeva S."/>
            <person name="Sismeiro O."/>
            <person name="Pehau-Arnaudet G."/>
            <person name="Rocha E.P."/>
            <person name="Werts C."/>
            <person name="Taha M.K."/>
            <person name="Boneca I.G."/>
        </authorList>
    </citation>
    <scope>NUCLEOTIDE SEQUENCE [LARGE SCALE GENOMIC DNA]</scope>
    <source>
        <strain evidence="4 5">ATCC 29315</strain>
    </source>
</reference>
<evidence type="ECO:0000313" key="4">
    <source>
        <dbReference type="EMBL" id="AJE19347.1"/>
    </source>
</evidence>
<dbReference type="InterPro" id="IPR012020">
    <property type="entry name" value="ABHD4"/>
</dbReference>
<dbReference type="AlphaFoldDB" id="A0A0B5CJY4"/>
<dbReference type="PATRIC" id="fig|546263.7.peg.2322"/>
<protein>
    <submittedName>
        <fullName evidence="4">Alpha/beta hydrolase</fullName>
    </submittedName>
</protein>
<dbReference type="RefSeq" id="WP_041961536.1">
    <property type="nucleotide sequence ID" value="NZ_CP007726.1"/>
</dbReference>
<feature type="active site" description="Charge relay system" evidence="2">
    <location>
        <position position="260"/>
    </location>
</feature>
<dbReference type="Proteomes" id="UP000031392">
    <property type="component" value="Chromosome"/>
</dbReference>
<keyword evidence="5" id="KW-1185">Reference proteome</keyword>
<feature type="active site" description="Charge relay system" evidence="2">
    <location>
        <position position="142"/>
    </location>
</feature>
<sequence>MDNRKLPANLPPLHSPLWLPGGHLQTVYAKLLQRTPPPYRRELLPDSGSSEQAAYDFVDAADAEAPLVVLFHGLEGSSGSHYAVEMMHAVRERGWHGVVAHFRSCGGVPAEKKYHSGDTREIAHMLGLLAARYRRIYAVGISLGGNALAKYLGEQGRAGQAAVPQAAAAVSAPVDLPASAAALEHGLPRLLYTRYFLNSLLPKVPPLPDVRIRTLGDFDNAYTAPLHGFADKDDYYRRSAAKPYLRDIAVPTLLLNARNDPFLPARFLPTANDVSPQVCLLQPEQGGHAAFVSGGGRGHLRWMPQTVLRFFELASDGD</sequence>
<name>A0A0B5CJY4_NEIEG</name>
<dbReference type="HOGENOM" id="CLU_032487_0_0_4"/>
<dbReference type="KEGG" id="nel:NELON_10810"/>
<dbReference type="SUPFAM" id="SSF53474">
    <property type="entry name" value="alpha/beta-Hydrolases"/>
    <property type="match status" value="1"/>
</dbReference>
<reference evidence="5" key="1">
    <citation type="submission" date="2014-05" db="EMBL/GenBank/DDBJ databases">
        <title>Complete Genome sequence of Neisseria elongata subsp. glycolytica.</title>
        <authorList>
            <person name="Veyrier F.J."/>
            <person name="Taha M.-K."/>
        </authorList>
    </citation>
    <scope>NUCLEOTIDE SEQUENCE [LARGE SCALE GENOMIC DNA]</scope>
    <source>
        <strain evidence="5">ATCC 29315</strain>
    </source>
</reference>
<evidence type="ECO:0000313" key="5">
    <source>
        <dbReference type="Proteomes" id="UP000031392"/>
    </source>
</evidence>
<proteinExistence type="inferred from homology"/>
<dbReference type="Gene3D" id="3.40.50.1820">
    <property type="entry name" value="alpha/beta hydrolase"/>
    <property type="match status" value="1"/>
</dbReference>
<dbReference type="EMBL" id="CP007726">
    <property type="protein sequence ID" value="AJE19347.1"/>
    <property type="molecule type" value="Genomic_DNA"/>
</dbReference>
<dbReference type="PANTHER" id="PTHR10794:SF94">
    <property type="entry name" value="ESTERASE YHET-RELATED"/>
    <property type="match status" value="1"/>
</dbReference>
<dbReference type="PIRSF" id="PIRSF005211">
    <property type="entry name" value="Ab_hydro_YheT"/>
    <property type="match status" value="1"/>
</dbReference>
<dbReference type="InterPro" id="IPR029058">
    <property type="entry name" value="AB_hydrolase_fold"/>
</dbReference>
<keyword evidence="4" id="KW-0378">Hydrolase</keyword>